<dbReference type="Proteomes" id="UP000813824">
    <property type="component" value="Unassembled WGS sequence"/>
</dbReference>
<evidence type="ECO:0000256" key="6">
    <source>
        <dbReference type="ARBA" id="ARBA00023128"/>
    </source>
</evidence>
<comment type="subcellular location">
    <subcellularLocation>
        <location evidence="3">Cytoplasm</location>
        <location evidence="3">Cytosol</location>
    </subcellularLocation>
    <subcellularLocation>
        <location evidence="2">Endoplasmic reticulum</location>
    </subcellularLocation>
    <subcellularLocation>
        <location evidence="1">Mitochondrion</location>
    </subcellularLocation>
</comment>
<evidence type="ECO:0008006" key="9">
    <source>
        <dbReference type="Google" id="ProtNLM"/>
    </source>
</evidence>
<dbReference type="SMART" id="SM00185">
    <property type="entry name" value="ARM"/>
    <property type="match status" value="3"/>
</dbReference>
<dbReference type="Gene3D" id="1.25.10.10">
    <property type="entry name" value="Leucine-rich Repeat Variant"/>
    <property type="match status" value="2"/>
</dbReference>
<evidence type="ECO:0000256" key="4">
    <source>
        <dbReference type="ARBA" id="ARBA00022490"/>
    </source>
</evidence>
<evidence type="ECO:0000256" key="2">
    <source>
        <dbReference type="ARBA" id="ARBA00004240"/>
    </source>
</evidence>
<evidence type="ECO:0000313" key="8">
    <source>
        <dbReference type="Proteomes" id="UP000813824"/>
    </source>
</evidence>
<evidence type="ECO:0000256" key="5">
    <source>
        <dbReference type="ARBA" id="ARBA00022824"/>
    </source>
</evidence>
<dbReference type="PANTHER" id="PTHR10957">
    <property type="entry name" value="RAP1 GTPASE-GDP DISSOCIATION STIMULATOR 1"/>
    <property type="match status" value="1"/>
</dbReference>
<name>A0A8K0UX06_9AGAR</name>
<accession>A0A8K0UX06</accession>
<dbReference type="GO" id="GO:0005783">
    <property type="term" value="C:endoplasmic reticulum"/>
    <property type="evidence" value="ECO:0007669"/>
    <property type="project" value="UniProtKB-SubCell"/>
</dbReference>
<dbReference type="AlphaFoldDB" id="A0A8K0UX06"/>
<dbReference type="OrthoDB" id="26149at2759"/>
<dbReference type="GO" id="GO:0005829">
    <property type="term" value="C:cytosol"/>
    <property type="evidence" value="ECO:0007669"/>
    <property type="project" value="UniProtKB-SubCell"/>
</dbReference>
<dbReference type="SUPFAM" id="SSF48371">
    <property type="entry name" value="ARM repeat"/>
    <property type="match status" value="2"/>
</dbReference>
<reference evidence="7" key="1">
    <citation type="journal article" date="2021" name="New Phytol.">
        <title>Evolutionary innovations through gain and loss of genes in the ectomycorrhizal Boletales.</title>
        <authorList>
            <person name="Wu G."/>
            <person name="Miyauchi S."/>
            <person name="Morin E."/>
            <person name="Kuo A."/>
            <person name="Drula E."/>
            <person name="Varga T."/>
            <person name="Kohler A."/>
            <person name="Feng B."/>
            <person name="Cao Y."/>
            <person name="Lipzen A."/>
            <person name="Daum C."/>
            <person name="Hundley H."/>
            <person name="Pangilinan J."/>
            <person name="Johnson J."/>
            <person name="Barry K."/>
            <person name="LaButti K."/>
            <person name="Ng V."/>
            <person name="Ahrendt S."/>
            <person name="Min B."/>
            <person name="Choi I.G."/>
            <person name="Park H."/>
            <person name="Plett J.M."/>
            <person name="Magnuson J."/>
            <person name="Spatafora J.W."/>
            <person name="Nagy L.G."/>
            <person name="Henrissat B."/>
            <person name="Grigoriev I.V."/>
            <person name="Yang Z.L."/>
            <person name="Xu J."/>
            <person name="Martin F.M."/>
        </authorList>
    </citation>
    <scope>NUCLEOTIDE SEQUENCE</scope>
    <source>
        <strain evidence="7">KKN 215</strain>
    </source>
</reference>
<keyword evidence="6" id="KW-0496">Mitochondrion</keyword>
<sequence length="775" mass="84228">MATPEELERVSMLGQLLADLPLNADDQWNVIEHTAKTLADDLRRDDVDKQTMIGQGLIAQTLHGLLQGALAGAPIPHQRYKSVVYEILRLGANICRDHDVNRGSLLEAGFPQTVVSLLEGYAETIDPNDPEPMRLPLDDLRLVRTAIAVLLNCSLEYEPVRTRLISLEAAMVILKLSIAIYPPGSWARETHVPVEGSKETAEVVEAWDIRRSLTSWAWLCVFDWEGGDEHDKSRQLLTADILPHFSRALQAFVPPYPSPPQLFSSPESRKAFVQVDVEVLEQVSGQLERLALDVEEVRIELGRGFVSPQAGSESALSRMLTFIEYADYPTYWTTDGTTEELEGKKKGFDRSKAAVVKAVVEVAGDDKNTDVLWDNSKEGKPGGDFVETMVRWIRSHSDQDASRRDDLLICALVNLGNLCRRDSHSIAIVNPPVSLTPHLVSLLKPTTDMKVLHGVLGLLKHLATSPANRSPLGQAGVLTQLASSEVIHPRADTVELSQMSAIGLAKHLCNGNIDNALTVCLPDPSVPDSRPLLDHILDLGRRSDSTAIKSESTRVAVNIIKSLWTTDISSTTEDPASLQQKRDAARKALVSTSCASALAQLIGRSRKYPMLVNEGVVALTLLSTGENGGAIALDALLNPLPTEAGSGPHRQPSLPPISAGGILSEPMNVDGSPISSTPRRAFDMLTSFLHNVPFNFQPSARSAPQAASLPLEVRANICSLLGHLGRKGVVVNRERDVEMLKESTRGLLERLAGDGGPESRSAVAAKRALDAWAKV</sequence>
<keyword evidence="8" id="KW-1185">Reference proteome</keyword>
<organism evidence="7 8">
    <name type="scientific">Cristinia sonorae</name>
    <dbReference type="NCBI Taxonomy" id="1940300"/>
    <lineage>
        <taxon>Eukaryota</taxon>
        <taxon>Fungi</taxon>
        <taxon>Dikarya</taxon>
        <taxon>Basidiomycota</taxon>
        <taxon>Agaricomycotina</taxon>
        <taxon>Agaricomycetes</taxon>
        <taxon>Agaricomycetidae</taxon>
        <taxon>Agaricales</taxon>
        <taxon>Pleurotineae</taxon>
        <taxon>Stephanosporaceae</taxon>
        <taxon>Cristinia</taxon>
    </lineage>
</organism>
<comment type="caution">
    <text evidence="7">The sequence shown here is derived from an EMBL/GenBank/DDBJ whole genome shotgun (WGS) entry which is preliminary data.</text>
</comment>
<keyword evidence="5" id="KW-0256">Endoplasmic reticulum</keyword>
<dbReference type="InterPro" id="IPR000225">
    <property type="entry name" value="Armadillo"/>
</dbReference>
<dbReference type="InterPro" id="IPR011989">
    <property type="entry name" value="ARM-like"/>
</dbReference>
<proteinExistence type="predicted"/>
<dbReference type="GO" id="GO:0005739">
    <property type="term" value="C:mitochondrion"/>
    <property type="evidence" value="ECO:0007669"/>
    <property type="project" value="UniProtKB-SubCell"/>
</dbReference>
<evidence type="ECO:0000256" key="1">
    <source>
        <dbReference type="ARBA" id="ARBA00004173"/>
    </source>
</evidence>
<gene>
    <name evidence="7" type="ORF">BXZ70DRAFT_914734</name>
</gene>
<protein>
    <recommendedName>
        <fullName evidence="9">ARM repeat-containing protein</fullName>
    </recommendedName>
</protein>
<keyword evidence="4" id="KW-0963">Cytoplasm</keyword>
<dbReference type="InterPro" id="IPR016024">
    <property type="entry name" value="ARM-type_fold"/>
</dbReference>
<dbReference type="EMBL" id="JAEVFJ010000002">
    <property type="protein sequence ID" value="KAH8106705.1"/>
    <property type="molecule type" value="Genomic_DNA"/>
</dbReference>
<evidence type="ECO:0000313" key="7">
    <source>
        <dbReference type="EMBL" id="KAH8106705.1"/>
    </source>
</evidence>
<dbReference type="GO" id="GO:0005085">
    <property type="term" value="F:guanyl-nucleotide exchange factor activity"/>
    <property type="evidence" value="ECO:0007669"/>
    <property type="project" value="InterPro"/>
</dbReference>
<dbReference type="InterPro" id="IPR040144">
    <property type="entry name" value="RAP1GDS1"/>
</dbReference>
<evidence type="ECO:0000256" key="3">
    <source>
        <dbReference type="ARBA" id="ARBA00004514"/>
    </source>
</evidence>